<comment type="caution">
    <text evidence="6">The sequence shown here is derived from an EMBL/GenBank/DDBJ whole genome shotgun (WGS) entry which is preliminary data.</text>
</comment>
<organism evidence="6 7">
    <name type="scientific">Puniceibacterium antarcticum</name>
    <dbReference type="NCBI Taxonomy" id="1206336"/>
    <lineage>
        <taxon>Bacteria</taxon>
        <taxon>Pseudomonadati</taxon>
        <taxon>Pseudomonadota</taxon>
        <taxon>Alphaproteobacteria</taxon>
        <taxon>Rhodobacterales</taxon>
        <taxon>Paracoccaceae</taxon>
        <taxon>Puniceibacterium</taxon>
    </lineage>
</organism>
<keyword evidence="7" id="KW-1185">Reference proteome</keyword>
<keyword evidence="3" id="KW-0815">Transposition</keyword>
<evidence type="ECO:0000256" key="3">
    <source>
        <dbReference type="ARBA" id="ARBA00022578"/>
    </source>
</evidence>
<evidence type="ECO:0000313" key="7">
    <source>
        <dbReference type="Proteomes" id="UP000231259"/>
    </source>
</evidence>
<evidence type="ECO:0000313" key="6">
    <source>
        <dbReference type="EMBL" id="PIL18250.1"/>
    </source>
</evidence>
<reference evidence="6 7" key="1">
    <citation type="submission" date="2013-09" db="EMBL/GenBank/DDBJ databases">
        <title>Genome sequencing of Phaeobacter antarcticus sp. nov. SM1211.</title>
        <authorList>
            <person name="Zhang X.-Y."/>
            <person name="Liu C."/>
            <person name="Chen X.-L."/>
            <person name="Xie B.-B."/>
            <person name="Qin Q.-L."/>
            <person name="Rong J.-C."/>
            <person name="Zhang Y.-Z."/>
        </authorList>
    </citation>
    <scope>NUCLEOTIDE SEQUENCE [LARGE SCALE GENOMIC DNA]</scope>
    <source>
        <strain evidence="6 7">SM1211</strain>
    </source>
</reference>
<evidence type="ECO:0000256" key="2">
    <source>
        <dbReference type="ARBA" id="ARBA00010961"/>
    </source>
</evidence>
<dbReference type="Pfam" id="PF00872">
    <property type="entry name" value="Transposase_mut"/>
    <property type="match status" value="1"/>
</dbReference>
<keyword evidence="4" id="KW-0238">DNA-binding</keyword>
<evidence type="ECO:0000256" key="5">
    <source>
        <dbReference type="ARBA" id="ARBA00023172"/>
    </source>
</evidence>
<keyword evidence="5" id="KW-0233">DNA recombination</keyword>
<accession>A0A2G8R9L7</accession>
<dbReference type="GO" id="GO:0006313">
    <property type="term" value="P:DNA transposition"/>
    <property type="evidence" value="ECO:0007669"/>
    <property type="project" value="InterPro"/>
</dbReference>
<evidence type="ECO:0000256" key="1">
    <source>
        <dbReference type="ARBA" id="ARBA00002190"/>
    </source>
</evidence>
<evidence type="ECO:0000256" key="4">
    <source>
        <dbReference type="ARBA" id="ARBA00023125"/>
    </source>
</evidence>
<gene>
    <name evidence="6" type="ORF">P775_20630</name>
</gene>
<name>A0A2G8R9L7_9RHOB</name>
<dbReference type="GO" id="GO:0003677">
    <property type="term" value="F:DNA binding"/>
    <property type="evidence" value="ECO:0007669"/>
    <property type="project" value="UniProtKB-KW"/>
</dbReference>
<proteinExistence type="inferred from homology"/>
<dbReference type="EMBL" id="AWWI01000127">
    <property type="protein sequence ID" value="PIL18250.1"/>
    <property type="molecule type" value="Genomic_DNA"/>
</dbReference>
<dbReference type="AlphaFoldDB" id="A0A2G8R9L7"/>
<dbReference type="GO" id="GO:0004803">
    <property type="term" value="F:transposase activity"/>
    <property type="evidence" value="ECO:0007669"/>
    <property type="project" value="InterPro"/>
</dbReference>
<dbReference type="InterPro" id="IPR001207">
    <property type="entry name" value="Transposase_mutator"/>
</dbReference>
<comment type="similarity">
    <text evidence="2">Belongs to the transposase mutator family.</text>
</comment>
<dbReference type="Proteomes" id="UP000231259">
    <property type="component" value="Unassembled WGS sequence"/>
</dbReference>
<dbReference type="RefSeq" id="WP_425439923.1">
    <property type="nucleotide sequence ID" value="NZ_AWWI01000127.1"/>
</dbReference>
<protein>
    <recommendedName>
        <fullName evidence="8">Transposase</fullName>
    </recommendedName>
</protein>
<evidence type="ECO:0008006" key="8">
    <source>
        <dbReference type="Google" id="ProtNLM"/>
    </source>
</evidence>
<sequence>MKWHADAVGIFPNEEDIMRLVDAVLFEQNDDWQALRRRSCALITD</sequence>
<comment type="function">
    <text evidence="1">Required for the transposition of the insertion element.</text>
</comment>